<organism evidence="1 2">
    <name type="scientific">Vaccinium darrowii</name>
    <dbReference type="NCBI Taxonomy" id="229202"/>
    <lineage>
        <taxon>Eukaryota</taxon>
        <taxon>Viridiplantae</taxon>
        <taxon>Streptophyta</taxon>
        <taxon>Embryophyta</taxon>
        <taxon>Tracheophyta</taxon>
        <taxon>Spermatophyta</taxon>
        <taxon>Magnoliopsida</taxon>
        <taxon>eudicotyledons</taxon>
        <taxon>Gunneridae</taxon>
        <taxon>Pentapetalae</taxon>
        <taxon>asterids</taxon>
        <taxon>Ericales</taxon>
        <taxon>Ericaceae</taxon>
        <taxon>Vaccinioideae</taxon>
        <taxon>Vaccinieae</taxon>
        <taxon>Vaccinium</taxon>
    </lineage>
</organism>
<evidence type="ECO:0000313" key="2">
    <source>
        <dbReference type="Proteomes" id="UP000828048"/>
    </source>
</evidence>
<dbReference type="Proteomes" id="UP000828048">
    <property type="component" value="Chromosome 11"/>
</dbReference>
<comment type="caution">
    <text evidence="1">The sequence shown here is derived from an EMBL/GenBank/DDBJ whole genome shotgun (WGS) entry which is preliminary data.</text>
</comment>
<proteinExistence type="predicted"/>
<accession>A0ACB7YNR6</accession>
<gene>
    <name evidence="1" type="ORF">Vadar_014149</name>
</gene>
<name>A0ACB7YNR6_9ERIC</name>
<sequence>MEEINSLILHGCKLAKNLELNLPNLSTHPGFLSRSCQEIASIFGAAVERLNNQGSTSTSYVGQSSHEMEAPEIGGGMVQEWLRYGGGSQAVGLLIQTQLLAEQGRMAGGMDVLGHGFGGGGGEAQPMDAADSSRGTASSCVRPSRRRNDEDKWTVMMPAPRMGNTEIPPEDGYTWRKYGQKEILGSRFPRGYFRCTHQKLYNCPAKKQVQRLDNDPFTFEVIYRGNHTCHMSSTAPSGSPVPTELMPPPVTQQPTTTASPSPPPAAVPLGRWLSMDVGLRGSSGAGPSSGGSGGAEPSMIRYGRDFEFPLPADLADVMFNSGSSSNNSMDLIFSSGMEDK</sequence>
<dbReference type="EMBL" id="CM037161">
    <property type="protein sequence ID" value="KAH7854469.1"/>
    <property type="molecule type" value="Genomic_DNA"/>
</dbReference>
<reference evidence="1 2" key="1">
    <citation type="journal article" date="2021" name="Hortic Res">
        <title>High-quality reference genome and annotation aids understanding of berry development for evergreen blueberry (Vaccinium darrowii).</title>
        <authorList>
            <person name="Yu J."/>
            <person name="Hulse-Kemp A.M."/>
            <person name="Babiker E."/>
            <person name="Staton M."/>
        </authorList>
    </citation>
    <scope>NUCLEOTIDE SEQUENCE [LARGE SCALE GENOMIC DNA]</scope>
    <source>
        <strain evidence="2">cv. NJ 8807/NJ 8810</strain>
        <tissue evidence="1">Young leaf</tissue>
    </source>
</reference>
<evidence type="ECO:0000313" key="1">
    <source>
        <dbReference type="EMBL" id="KAH7854469.1"/>
    </source>
</evidence>
<keyword evidence="2" id="KW-1185">Reference proteome</keyword>
<protein>
    <submittedName>
        <fullName evidence="1">Uncharacterized protein</fullName>
    </submittedName>
</protein>